<dbReference type="InterPro" id="IPR018900">
    <property type="entry name" value="Curli_CsgE"/>
</dbReference>
<sequence length="241" mass="27438">MRYILCIFLFSMGLTTAQESLYNQTIKAEVLLEDQGGFLNITGMASNLTNSDQSIRYELAVIKKDTATNNSSKNNQTGRGVLKSKSQGMLSTTSVNLNTPDIVTIMLLIYDVEDKLIGKDLKRIEPNTLQLKSEPNTSYDGIEISGLVTRDIRTAPARKFYDYFYKEYKKYRINGSRVVSIKEKFGQGRNTRIEISVGTDLVYQFFLNPNDDFIKEVGDYSLRVVYQHFEKLKVMQASINN</sequence>
<dbReference type="STRING" id="1454201.NMS_1943"/>
<dbReference type="HOGENOM" id="CLU_1093081_0_0_10"/>
<evidence type="ECO:0000313" key="5">
    <source>
        <dbReference type="EMBL" id="BAO55952.1"/>
    </source>
</evidence>
<reference evidence="5 6" key="1">
    <citation type="journal article" date="2014" name="Proc. Natl. Acad. Sci. U.S.A.">
        <title>Functional characterization of flavobacteria rhodopsins reveals a unique class of light-driven chloride pump in bacteria.</title>
        <authorList>
            <person name="Yoshizawa S."/>
            <person name="Kumagai Y."/>
            <person name="Kim H."/>
            <person name="Ogura Y."/>
            <person name="Hayashi T."/>
            <person name="Iwasaki W."/>
            <person name="DeLong E.F."/>
            <person name="Kogure K."/>
        </authorList>
    </citation>
    <scope>NUCLEOTIDE SEQUENCE [LARGE SCALE GENOMIC DNA]</scope>
    <source>
        <strain evidence="5 6">S1-08</strain>
    </source>
</reference>
<proteinExistence type="predicted"/>
<dbReference type="InterPro" id="IPR053722">
    <property type="entry name" value="Curli_assembly_CsgC/AgfC"/>
</dbReference>
<evidence type="ECO:0000256" key="3">
    <source>
        <dbReference type="ARBA" id="ARBA00022729"/>
    </source>
</evidence>
<keyword evidence="6" id="KW-1185">Reference proteome</keyword>
<dbReference type="AlphaFoldDB" id="W8VXH8"/>
<keyword evidence="3 4" id="KW-0732">Signal</keyword>
<gene>
    <name evidence="5" type="ORF">NMS_1943</name>
</gene>
<dbReference type="RefSeq" id="WP_084217683.1">
    <property type="nucleotide sequence ID" value="NZ_AP014548.1"/>
</dbReference>
<feature type="chain" id="PRO_5004914593" description="Curli production assembly/transport component CsgE" evidence="4">
    <location>
        <begin position="18"/>
        <end position="241"/>
    </location>
</feature>
<protein>
    <recommendedName>
        <fullName evidence="2">Curli production assembly/transport component CsgE</fullName>
    </recommendedName>
</protein>
<organism evidence="5 6">
    <name type="scientific">Nonlabens marinus S1-08</name>
    <dbReference type="NCBI Taxonomy" id="1454201"/>
    <lineage>
        <taxon>Bacteria</taxon>
        <taxon>Pseudomonadati</taxon>
        <taxon>Bacteroidota</taxon>
        <taxon>Flavobacteriia</taxon>
        <taxon>Flavobacteriales</taxon>
        <taxon>Flavobacteriaceae</taxon>
        <taxon>Nonlabens</taxon>
    </lineage>
</organism>
<accession>W8VXH8</accession>
<comment type="function">
    <text evidence="1">May be involved in the biogenesis of curli organelles.</text>
</comment>
<evidence type="ECO:0000256" key="1">
    <source>
        <dbReference type="ARBA" id="ARBA00003989"/>
    </source>
</evidence>
<dbReference type="OrthoDB" id="1524955at2"/>
<evidence type="ECO:0000256" key="2">
    <source>
        <dbReference type="ARBA" id="ARBA00014024"/>
    </source>
</evidence>
<evidence type="ECO:0000313" key="6">
    <source>
        <dbReference type="Proteomes" id="UP000031760"/>
    </source>
</evidence>
<dbReference type="KEGG" id="nmf:NMS_1943"/>
<name>W8VXH8_9FLAO</name>
<evidence type="ECO:0000256" key="4">
    <source>
        <dbReference type="SAM" id="SignalP"/>
    </source>
</evidence>
<dbReference type="Gene3D" id="2.60.40.2420">
    <property type="match status" value="1"/>
</dbReference>
<dbReference type="Proteomes" id="UP000031760">
    <property type="component" value="Chromosome"/>
</dbReference>
<feature type="signal peptide" evidence="4">
    <location>
        <begin position="1"/>
        <end position="17"/>
    </location>
</feature>
<dbReference type="EMBL" id="AP014548">
    <property type="protein sequence ID" value="BAO55952.1"/>
    <property type="molecule type" value="Genomic_DNA"/>
</dbReference>
<dbReference type="Pfam" id="PF10627">
    <property type="entry name" value="CsgE"/>
    <property type="match status" value="1"/>
</dbReference>